<keyword evidence="1" id="KW-1133">Transmembrane helix</keyword>
<protein>
    <submittedName>
        <fullName evidence="2">Uncharacterized protein</fullName>
    </submittedName>
</protein>
<evidence type="ECO:0000256" key="1">
    <source>
        <dbReference type="SAM" id="Phobius"/>
    </source>
</evidence>
<sequence>MTGHEKFRLVACLLVVAVGIYLFIDGAAWNRVLSVVQIVAGLWLFAETLQGARRRRGTPIAPPLIEDRLLTPRG</sequence>
<feature type="transmembrane region" description="Helical" evidence="1">
    <location>
        <begin position="30"/>
        <end position="46"/>
    </location>
</feature>
<name>A0A2N6PFR6_9MICO</name>
<gene>
    <name evidence="2" type="ORF">CJ198_10650</name>
</gene>
<keyword evidence="1" id="KW-0812">Transmembrane</keyword>
<evidence type="ECO:0000313" key="3">
    <source>
        <dbReference type="Proteomes" id="UP000235703"/>
    </source>
</evidence>
<organism evidence="2 3">
    <name type="scientific">Brevibacterium luteolum</name>
    <dbReference type="NCBI Taxonomy" id="199591"/>
    <lineage>
        <taxon>Bacteria</taxon>
        <taxon>Bacillati</taxon>
        <taxon>Actinomycetota</taxon>
        <taxon>Actinomycetes</taxon>
        <taxon>Micrococcales</taxon>
        <taxon>Brevibacteriaceae</taxon>
        <taxon>Brevibacterium</taxon>
    </lineage>
</organism>
<dbReference type="RefSeq" id="WP_102162591.1">
    <property type="nucleotide sequence ID" value="NZ_JALXRF010000024.1"/>
</dbReference>
<evidence type="ECO:0000313" key="2">
    <source>
        <dbReference type="EMBL" id="PMB97508.1"/>
    </source>
</evidence>
<feature type="transmembrane region" description="Helical" evidence="1">
    <location>
        <begin position="7"/>
        <end position="24"/>
    </location>
</feature>
<accession>A0A2N6PFR6</accession>
<proteinExistence type="predicted"/>
<keyword evidence="1" id="KW-0472">Membrane</keyword>
<keyword evidence="3" id="KW-1185">Reference proteome</keyword>
<reference evidence="2 3" key="1">
    <citation type="submission" date="2017-09" db="EMBL/GenBank/DDBJ databases">
        <title>Bacterial strain isolated from the female urinary microbiota.</title>
        <authorList>
            <person name="Thomas-White K."/>
            <person name="Kumar N."/>
            <person name="Forster S."/>
            <person name="Putonti C."/>
            <person name="Lawley T."/>
            <person name="Wolfe A.J."/>
        </authorList>
    </citation>
    <scope>NUCLEOTIDE SEQUENCE [LARGE SCALE GENOMIC DNA]</scope>
    <source>
        <strain evidence="2 3">UMB0680</strain>
    </source>
</reference>
<dbReference type="Proteomes" id="UP000235703">
    <property type="component" value="Unassembled WGS sequence"/>
</dbReference>
<dbReference type="AlphaFoldDB" id="A0A2N6PFR6"/>
<dbReference type="EMBL" id="PNFZ01000006">
    <property type="protein sequence ID" value="PMB97508.1"/>
    <property type="molecule type" value="Genomic_DNA"/>
</dbReference>
<comment type="caution">
    <text evidence="2">The sequence shown here is derived from an EMBL/GenBank/DDBJ whole genome shotgun (WGS) entry which is preliminary data.</text>
</comment>